<evidence type="ECO:0008006" key="3">
    <source>
        <dbReference type="Google" id="ProtNLM"/>
    </source>
</evidence>
<dbReference type="PANTHER" id="PTHR35519:SF2">
    <property type="entry name" value="PH DOMAIN PROTEIN"/>
    <property type="match status" value="1"/>
</dbReference>
<evidence type="ECO:0000313" key="1">
    <source>
        <dbReference type="EMBL" id="MBB3172330.1"/>
    </source>
</evidence>
<dbReference type="InterPro" id="IPR025187">
    <property type="entry name" value="DUF4112"/>
</dbReference>
<accession>A0A839UW99</accession>
<reference evidence="1 2" key="1">
    <citation type="submission" date="2020-08" db="EMBL/GenBank/DDBJ databases">
        <title>Genomic Encyclopedia of Type Strains, Phase III (KMG-III): the genomes of soil and plant-associated and newly described type strains.</title>
        <authorList>
            <person name="Whitman W."/>
        </authorList>
    </citation>
    <scope>NUCLEOTIDE SEQUENCE [LARGE SCALE GENOMIC DNA]</scope>
    <source>
        <strain evidence="1 2">CECT 8088</strain>
    </source>
</reference>
<comment type="caution">
    <text evidence="1">The sequence shown here is derived from an EMBL/GenBank/DDBJ whole genome shotgun (WGS) entry which is preliminary data.</text>
</comment>
<dbReference type="Proteomes" id="UP000557688">
    <property type="component" value="Unassembled WGS sequence"/>
</dbReference>
<dbReference type="AlphaFoldDB" id="A0A839UW99"/>
<dbReference type="EMBL" id="JACHXV010000001">
    <property type="protein sequence ID" value="MBB3172330.1"/>
    <property type="molecule type" value="Genomic_DNA"/>
</dbReference>
<gene>
    <name evidence="1" type="ORF">FHR90_000136</name>
</gene>
<dbReference type="RefSeq" id="WP_246329936.1">
    <property type="nucleotide sequence ID" value="NZ_JABXXQ010000086.1"/>
</dbReference>
<organism evidence="1 2">
    <name type="scientific">Endobacter medicaginis</name>
    <dbReference type="NCBI Taxonomy" id="1181271"/>
    <lineage>
        <taxon>Bacteria</taxon>
        <taxon>Pseudomonadati</taxon>
        <taxon>Pseudomonadota</taxon>
        <taxon>Alphaproteobacteria</taxon>
        <taxon>Acetobacterales</taxon>
        <taxon>Acetobacteraceae</taxon>
        <taxon>Endobacter</taxon>
    </lineage>
</organism>
<dbReference type="PANTHER" id="PTHR35519">
    <property type="entry name" value="MEMBRANE PROTEINS"/>
    <property type="match status" value="1"/>
</dbReference>
<protein>
    <recommendedName>
        <fullName evidence="3">DUF4112 domain-containing protein</fullName>
    </recommendedName>
</protein>
<keyword evidence="2" id="KW-1185">Reference proteome</keyword>
<sequence>MSGFAEKFSDILRGAATQTPPSSPAELLRLGKRLKRLRRLAWLLDSAVGIPNTKFRFGLSGLIGLTPVAGDAAISALSLYIVYEGYRIGLPRAVLMRMLANVGIEATVGAVPVIGDVFDVAFKANMRNLSMIEAHLARAGLGHL</sequence>
<dbReference type="Pfam" id="PF13430">
    <property type="entry name" value="DUF4112"/>
    <property type="match status" value="1"/>
</dbReference>
<name>A0A839UW99_9PROT</name>
<proteinExistence type="predicted"/>
<evidence type="ECO:0000313" key="2">
    <source>
        <dbReference type="Proteomes" id="UP000557688"/>
    </source>
</evidence>